<evidence type="ECO:0000256" key="3">
    <source>
        <dbReference type="ARBA" id="ARBA00022448"/>
    </source>
</evidence>
<evidence type="ECO:0000256" key="1">
    <source>
        <dbReference type="ARBA" id="ARBA00004418"/>
    </source>
</evidence>
<feature type="signal peptide" evidence="7">
    <location>
        <begin position="1"/>
        <end position="26"/>
    </location>
</feature>
<protein>
    <recommendedName>
        <fullName evidence="6">Probable sugar-binding periplasmic protein</fullName>
    </recommendedName>
</protein>
<evidence type="ECO:0000313" key="9">
    <source>
        <dbReference type="Proteomes" id="UP000239480"/>
    </source>
</evidence>
<organism evidence="8 9">
    <name type="scientific">Aliiruegeria haliotis</name>
    <dbReference type="NCBI Taxonomy" id="1280846"/>
    <lineage>
        <taxon>Bacteria</taxon>
        <taxon>Pseudomonadati</taxon>
        <taxon>Pseudomonadota</taxon>
        <taxon>Alphaproteobacteria</taxon>
        <taxon>Rhodobacterales</taxon>
        <taxon>Roseobacteraceae</taxon>
        <taxon>Aliiruegeria</taxon>
    </lineage>
</organism>
<keyword evidence="4 7" id="KW-0732">Signal</keyword>
<dbReference type="SUPFAM" id="SSF53850">
    <property type="entry name" value="Periplasmic binding protein-like II"/>
    <property type="match status" value="1"/>
</dbReference>
<dbReference type="Proteomes" id="UP000239480">
    <property type="component" value="Unassembled WGS sequence"/>
</dbReference>
<reference evidence="8 9" key="1">
    <citation type="submission" date="2018-03" db="EMBL/GenBank/DDBJ databases">
        <title>Genomic Encyclopedia of Archaeal and Bacterial Type Strains, Phase II (KMG-II): from individual species to whole genera.</title>
        <authorList>
            <person name="Goeker M."/>
        </authorList>
    </citation>
    <scope>NUCLEOTIDE SEQUENCE [LARGE SCALE GENOMIC DNA]</scope>
    <source>
        <strain evidence="8 9">DSM 29328</strain>
    </source>
</reference>
<comment type="similarity">
    <text evidence="2">Belongs to the bacterial solute-binding protein 1 family.</text>
</comment>
<evidence type="ECO:0000256" key="7">
    <source>
        <dbReference type="SAM" id="SignalP"/>
    </source>
</evidence>
<comment type="function">
    <text evidence="5">Part of a binding-protein-dependent transport system for a sugar.</text>
</comment>
<evidence type="ECO:0000256" key="2">
    <source>
        <dbReference type="ARBA" id="ARBA00008520"/>
    </source>
</evidence>
<gene>
    <name evidence="8" type="ORF">CLV78_1064</name>
</gene>
<accession>A0A2T0RMP8</accession>
<dbReference type="RefSeq" id="WP_158263540.1">
    <property type="nucleotide sequence ID" value="NZ_PVTD01000006.1"/>
</dbReference>
<dbReference type="PANTHER" id="PTHR43649:SF28">
    <property type="entry name" value="BINDING PROTEIN COMPONENT OF ABC SUGAR TRANSPORTER-RELATED"/>
    <property type="match status" value="1"/>
</dbReference>
<keyword evidence="9" id="KW-1185">Reference proteome</keyword>
<dbReference type="EMBL" id="PVTD01000006">
    <property type="protein sequence ID" value="PRY22464.1"/>
    <property type="molecule type" value="Genomic_DNA"/>
</dbReference>
<feature type="chain" id="PRO_5015696861" description="Probable sugar-binding periplasmic protein" evidence="7">
    <location>
        <begin position="27"/>
        <end position="420"/>
    </location>
</feature>
<dbReference type="Gene3D" id="3.40.190.10">
    <property type="entry name" value="Periplasmic binding protein-like II"/>
    <property type="match status" value="2"/>
</dbReference>
<keyword evidence="3" id="KW-0813">Transport</keyword>
<dbReference type="Pfam" id="PF01547">
    <property type="entry name" value="SBP_bac_1"/>
    <property type="match status" value="1"/>
</dbReference>
<evidence type="ECO:0000256" key="5">
    <source>
        <dbReference type="ARBA" id="ARBA00049629"/>
    </source>
</evidence>
<sequence>MKLKRKCAAFLAVSAVALSSATPVLAQGKLDIIHWWTSGGELAGIEVLRENIEAQGIEWIDAASAGGAGTNARTLFRTRVQAGDPPAVMQALGTEVNEWAETGILGDLTALADEEGWYDLVPEPLHPFMNVDGSTVAVPAVWSQINWVWGNKAIFEEHGVAPPQTWDELVAAAKVFKDAGITPIAHGGQPWQDTAIFDGILVSFDDPEFYKKVAFEQDRETLEGPMFREAMERLRWYSQQLDEASPGREWTQAQAMVLNGEAAMSWMGDWAKGWRVAQGQKAGEDFICFPTPGSNDMFVWLADFFFFPRIEGEADNAAQQAFASAVMEKQFQHDFSLIKNGLPVRTDVDNAEWDDCTRDSIARAERANERGGLVASLGFAHSARSDVQGVFRDTLSEFVNTPDMSVDEGIEILIDGLDSL</sequence>
<dbReference type="InterPro" id="IPR050490">
    <property type="entry name" value="Bact_solute-bd_prot1"/>
</dbReference>
<name>A0A2T0RMP8_9RHOB</name>
<dbReference type="PANTHER" id="PTHR43649">
    <property type="entry name" value="ARABINOSE-BINDING PROTEIN-RELATED"/>
    <property type="match status" value="1"/>
</dbReference>
<dbReference type="AlphaFoldDB" id="A0A2T0RMP8"/>
<comment type="caution">
    <text evidence="8">The sequence shown here is derived from an EMBL/GenBank/DDBJ whole genome shotgun (WGS) entry which is preliminary data.</text>
</comment>
<evidence type="ECO:0000256" key="6">
    <source>
        <dbReference type="ARBA" id="ARBA00049753"/>
    </source>
</evidence>
<evidence type="ECO:0000256" key="4">
    <source>
        <dbReference type="ARBA" id="ARBA00022729"/>
    </source>
</evidence>
<dbReference type="OrthoDB" id="9798191at2"/>
<evidence type="ECO:0000313" key="8">
    <source>
        <dbReference type="EMBL" id="PRY22464.1"/>
    </source>
</evidence>
<dbReference type="GO" id="GO:0042597">
    <property type="term" value="C:periplasmic space"/>
    <property type="evidence" value="ECO:0007669"/>
    <property type="project" value="UniProtKB-SubCell"/>
</dbReference>
<comment type="subcellular location">
    <subcellularLocation>
        <location evidence="1">Periplasm</location>
    </subcellularLocation>
</comment>
<dbReference type="InterPro" id="IPR006059">
    <property type="entry name" value="SBP"/>
</dbReference>
<proteinExistence type="inferred from homology"/>